<dbReference type="Proteomes" id="UP000515158">
    <property type="component" value="Unplaced"/>
</dbReference>
<proteinExistence type="predicted"/>
<dbReference type="GO" id="GO:0003676">
    <property type="term" value="F:nucleic acid binding"/>
    <property type="evidence" value="ECO:0007669"/>
    <property type="project" value="InterPro"/>
</dbReference>
<keyword evidence="11" id="KW-1185">Reference proteome</keyword>
<protein>
    <recommendedName>
        <fullName evidence="1">RNA helicase</fullName>
        <ecNumber evidence="1">3.6.4.13</ecNumber>
    </recommendedName>
</protein>
<feature type="domain" description="Helicase ATP-binding" evidence="8">
    <location>
        <begin position="82"/>
        <end position="251"/>
    </location>
</feature>
<dbReference type="EC" id="3.6.4.13" evidence="1"/>
<keyword evidence="4" id="KW-0347">Helicase</keyword>
<name>A0A6P8ZHP2_THRPL</name>
<dbReference type="PROSITE" id="PS51194">
    <property type="entry name" value="HELICASE_CTER"/>
    <property type="match status" value="1"/>
</dbReference>
<evidence type="ECO:0000256" key="6">
    <source>
        <dbReference type="PROSITE-ProRule" id="PRU00552"/>
    </source>
</evidence>
<feature type="region of interest" description="Disordered" evidence="7">
    <location>
        <begin position="1"/>
        <end position="29"/>
    </location>
</feature>
<reference evidence="12" key="1">
    <citation type="submission" date="2025-08" db="UniProtKB">
        <authorList>
            <consortium name="RefSeq"/>
        </authorList>
    </citation>
    <scope>IDENTIFICATION</scope>
    <source>
        <tissue evidence="12">Total insect</tissue>
    </source>
</reference>
<evidence type="ECO:0000259" key="10">
    <source>
        <dbReference type="PROSITE" id="PS51195"/>
    </source>
</evidence>
<evidence type="ECO:0000313" key="12">
    <source>
        <dbReference type="RefSeq" id="XP_034232199.1"/>
    </source>
</evidence>
<accession>A0A6P8ZHP2</accession>
<dbReference type="CDD" id="cd18787">
    <property type="entry name" value="SF2_C_DEAD"/>
    <property type="match status" value="1"/>
</dbReference>
<gene>
    <name evidence="12" type="primary">LOC117640051</name>
</gene>
<organism evidence="12">
    <name type="scientific">Thrips palmi</name>
    <name type="common">Melon thrips</name>
    <dbReference type="NCBI Taxonomy" id="161013"/>
    <lineage>
        <taxon>Eukaryota</taxon>
        <taxon>Metazoa</taxon>
        <taxon>Ecdysozoa</taxon>
        <taxon>Arthropoda</taxon>
        <taxon>Hexapoda</taxon>
        <taxon>Insecta</taxon>
        <taxon>Pterygota</taxon>
        <taxon>Neoptera</taxon>
        <taxon>Paraneoptera</taxon>
        <taxon>Thysanoptera</taxon>
        <taxon>Terebrantia</taxon>
        <taxon>Thripoidea</taxon>
        <taxon>Thripidae</taxon>
        <taxon>Thrips</taxon>
    </lineage>
</organism>
<evidence type="ECO:0000256" key="2">
    <source>
        <dbReference type="ARBA" id="ARBA00022741"/>
    </source>
</evidence>
<keyword evidence="2" id="KW-0547">Nucleotide-binding</keyword>
<dbReference type="Gene3D" id="3.40.50.300">
    <property type="entry name" value="P-loop containing nucleotide triphosphate hydrolases"/>
    <property type="match status" value="2"/>
</dbReference>
<keyword evidence="3" id="KW-0378">Hydrolase</keyword>
<feature type="domain" description="Helicase C-terminal" evidence="9">
    <location>
        <begin position="297"/>
        <end position="445"/>
    </location>
</feature>
<evidence type="ECO:0000256" key="3">
    <source>
        <dbReference type="ARBA" id="ARBA00022801"/>
    </source>
</evidence>
<evidence type="ECO:0000259" key="9">
    <source>
        <dbReference type="PROSITE" id="PS51194"/>
    </source>
</evidence>
<dbReference type="InterPro" id="IPR014014">
    <property type="entry name" value="RNA_helicase_DEAD_Q_motif"/>
</dbReference>
<evidence type="ECO:0000256" key="4">
    <source>
        <dbReference type="ARBA" id="ARBA00022806"/>
    </source>
</evidence>
<evidence type="ECO:0000256" key="1">
    <source>
        <dbReference type="ARBA" id="ARBA00012552"/>
    </source>
</evidence>
<evidence type="ECO:0000259" key="8">
    <source>
        <dbReference type="PROSITE" id="PS51192"/>
    </source>
</evidence>
<dbReference type="Pfam" id="PF00271">
    <property type="entry name" value="Helicase_C"/>
    <property type="match status" value="1"/>
</dbReference>
<dbReference type="KEGG" id="tpal:117640051"/>
<dbReference type="GeneID" id="117640051"/>
<dbReference type="SUPFAM" id="SSF52540">
    <property type="entry name" value="P-loop containing nucleoside triphosphate hydrolases"/>
    <property type="match status" value="1"/>
</dbReference>
<dbReference type="AlphaFoldDB" id="A0A6P8ZHP2"/>
<evidence type="ECO:0000256" key="5">
    <source>
        <dbReference type="ARBA" id="ARBA00022840"/>
    </source>
</evidence>
<feature type="compositionally biased region" description="Basic residues" evidence="7">
    <location>
        <begin position="699"/>
        <end position="710"/>
    </location>
</feature>
<feature type="compositionally biased region" description="Basic and acidic residues" evidence="7">
    <location>
        <begin position="676"/>
        <end position="685"/>
    </location>
</feature>
<dbReference type="InterPro" id="IPR014001">
    <property type="entry name" value="Helicase_ATP-bd"/>
</dbReference>
<evidence type="ECO:0000256" key="7">
    <source>
        <dbReference type="SAM" id="MobiDB-lite"/>
    </source>
</evidence>
<feature type="compositionally biased region" description="Polar residues" evidence="7">
    <location>
        <begin position="719"/>
        <end position="732"/>
    </location>
</feature>
<dbReference type="Pfam" id="PF00270">
    <property type="entry name" value="DEAD"/>
    <property type="match status" value="1"/>
</dbReference>
<feature type="domain" description="DEAD-box RNA helicase Q" evidence="10">
    <location>
        <begin position="51"/>
        <end position="79"/>
    </location>
</feature>
<dbReference type="PROSITE" id="PS00039">
    <property type="entry name" value="DEAD_ATP_HELICASE"/>
    <property type="match status" value="1"/>
</dbReference>
<dbReference type="PROSITE" id="PS51195">
    <property type="entry name" value="Q_MOTIF"/>
    <property type="match status" value="1"/>
</dbReference>
<dbReference type="RefSeq" id="XP_034232199.1">
    <property type="nucleotide sequence ID" value="XM_034376308.1"/>
</dbReference>
<sequence>MVKGKASPNGLDNSQAEASVIEEESPQSQLAHDVNDVNILRTDDILTEENVDFKSLLLPAFILNGLEAANFQKPSPIQLRSIPLLRLGFDLIVQSKAGTGKTLVIALAALETVKVDSKRMQVIVIAPTREIALQTKHFISIVSSDIKVRTEVFIGGTAVKADKKNTLGCQIAIGTPGRLNSLIESGDISLNHVRLFVLDEADKLMEKSIFSQIKSISKLLPANKQTILCSATFLNPVRDYVVKHMKEPFWVTPEKATRLQPGNIEQQKFASTALLGVTQFFKEVPNHPQIVRKLKYKLEEILDILSGHSFTQCMIFSNYQTRAETICHQLVANGWKAMSIRGQDEQTHRTATLNSFKELQSRVLLTTDVMSRGVDFRGVDLVINLDIPYDPATYLHRMGRAGRFGSYGCVITLASAGEEVDNFKKMLSEINESIVYVLPADLSLIKHVSKLEDVFFGSHKKCEGDLVSKLENLDLTVEDEGVSENLGPKIGEVCLNKRQSEDEKAAHEDVNIPVKCEGEKMSMGISKNPKGTKREEECKSNLKVPGGNTLSKECSKVSTCSLLSSSHATEASCALANSAPNLGKTVSETALQRATDQLSKALCAPKQKSLTLCTYEDMEKSFNEWSLSTKGSKIESSSSGNNNDFKDWWSSANLVLTAANLQLQELRENGLKKPSEFEAVQHDPEYTSSDESVYQPKKNIPKTQKKKSKGKTGGSSQTNMASKYQTLSTSPQDTPWLWDESSKLYYIWDELESCYYLYNPDLKCHFKWESGLNRYYKWDTVSQKYRLWDCETSCYCDTRNLNLNDANSFGYHSDMSFPRNQLDQNYISWFSMWSKQIRQMSLQVYQAEFLKNLMGQGHNL</sequence>
<dbReference type="InterPro" id="IPR000629">
    <property type="entry name" value="RNA-helicase_DEAD-box_CS"/>
</dbReference>
<dbReference type="GO" id="GO:0016787">
    <property type="term" value="F:hydrolase activity"/>
    <property type="evidence" value="ECO:0007669"/>
    <property type="project" value="UniProtKB-KW"/>
</dbReference>
<dbReference type="OrthoDB" id="434041at2759"/>
<evidence type="ECO:0000313" key="11">
    <source>
        <dbReference type="Proteomes" id="UP000515158"/>
    </source>
</evidence>
<dbReference type="InterPro" id="IPR027417">
    <property type="entry name" value="P-loop_NTPase"/>
</dbReference>
<feature type="region of interest" description="Disordered" evidence="7">
    <location>
        <begin position="676"/>
        <end position="732"/>
    </location>
</feature>
<dbReference type="GO" id="GO:0003724">
    <property type="term" value="F:RNA helicase activity"/>
    <property type="evidence" value="ECO:0007669"/>
    <property type="project" value="UniProtKB-EC"/>
</dbReference>
<dbReference type="InParanoid" id="A0A6P8ZHP2"/>
<dbReference type="GO" id="GO:0005524">
    <property type="term" value="F:ATP binding"/>
    <property type="evidence" value="ECO:0007669"/>
    <property type="project" value="UniProtKB-KW"/>
</dbReference>
<keyword evidence="5" id="KW-0067">ATP-binding</keyword>
<dbReference type="SMART" id="SM00490">
    <property type="entry name" value="HELICc"/>
    <property type="match status" value="1"/>
</dbReference>
<dbReference type="PANTHER" id="PTHR47958">
    <property type="entry name" value="ATP-DEPENDENT RNA HELICASE DBP3"/>
    <property type="match status" value="1"/>
</dbReference>
<dbReference type="GO" id="GO:0010468">
    <property type="term" value="P:regulation of gene expression"/>
    <property type="evidence" value="ECO:0007669"/>
    <property type="project" value="UniProtKB-ARBA"/>
</dbReference>
<feature type="short sequence motif" description="Q motif" evidence="6">
    <location>
        <begin position="51"/>
        <end position="79"/>
    </location>
</feature>
<dbReference type="SMART" id="SM00487">
    <property type="entry name" value="DEXDc"/>
    <property type="match status" value="1"/>
</dbReference>
<dbReference type="InterPro" id="IPR011545">
    <property type="entry name" value="DEAD/DEAH_box_helicase_dom"/>
</dbReference>
<dbReference type="InterPro" id="IPR001650">
    <property type="entry name" value="Helicase_C-like"/>
</dbReference>
<dbReference type="PROSITE" id="PS51192">
    <property type="entry name" value="HELICASE_ATP_BIND_1"/>
    <property type="match status" value="1"/>
</dbReference>